<evidence type="ECO:0000256" key="5">
    <source>
        <dbReference type="SAM" id="Phobius"/>
    </source>
</evidence>
<evidence type="ECO:0000256" key="4">
    <source>
        <dbReference type="ARBA" id="ARBA00023136"/>
    </source>
</evidence>
<keyword evidence="3 5" id="KW-1133">Transmembrane helix</keyword>
<organism evidence="7 8">
    <name type="scientific">Bombardia bombarda</name>
    <dbReference type="NCBI Taxonomy" id="252184"/>
    <lineage>
        <taxon>Eukaryota</taxon>
        <taxon>Fungi</taxon>
        <taxon>Dikarya</taxon>
        <taxon>Ascomycota</taxon>
        <taxon>Pezizomycotina</taxon>
        <taxon>Sordariomycetes</taxon>
        <taxon>Sordariomycetidae</taxon>
        <taxon>Sordariales</taxon>
        <taxon>Lasiosphaeriaceae</taxon>
        <taxon>Bombardia</taxon>
    </lineage>
</organism>
<sequence length="186" mass="19424">MVAVVSLGLRGLQVIIGAVILGLAVTLIKQQVVNGAPTTTKYSSFTGVFTILVCFIGVAATFIDAIPPIVTMALDGILGLLLLAGGIAWAVGLKGISCKNPVDYLEMLHNGLLNQGSVGSGDDELFGIIPAEGDTHENIFNRLSANCQKGLVDEIFQFIGFGLALVFVALAFVRMRRGGGASNYVV</sequence>
<evidence type="ECO:0000256" key="3">
    <source>
        <dbReference type="ARBA" id="ARBA00022989"/>
    </source>
</evidence>
<evidence type="ECO:0000259" key="6">
    <source>
        <dbReference type="Pfam" id="PF01284"/>
    </source>
</evidence>
<feature type="transmembrane region" description="Helical" evidence="5">
    <location>
        <begin position="48"/>
        <end position="66"/>
    </location>
</feature>
<feature type="transmembrane region" description="Helical" evidence="5">
    <location>
        <begin position="7"/>
        <end position="28"/>
    </location>
</feature>
<accession>A0AA39XPN3</accession>
<proteinExistence type="predicted"/>
<dbReference type="InterPro" id="IPR052649">
    <property type="entry name" value="NCE102-like"/>
</dbReference>
<dbReference type="GO" id="GO:0032126">
    <property type="term" value="C:eisosome"/>
    <property type="evidence" value="ECO:0007669"/>
    <property type="project" value="TreeGrafter"/>
</dbReference>
<comment type="caution">
    <text evidence="7">The sequence shown here is derived from an EMBL/GenBank/DDBJ whole genome shotgun (WGS) entry which is preliminary data.</text>
</comment>
<evidence type="ECO:0000256" key="2">
    <source>
        <dbReference type="ARBA" id="ARBA00022692"/>
    </source>
</evidence>
<reference evidence="7" key="1">
    <citation type="submission" date="2023-06" db="EMBL/GenBank/DDBJ databases">
        <title>Genome-scale phylogeny and comparative genomics of the fungal order Sordariales.</title>
        <authorList>
            <consortium name="Lawrence Berkeley National Laboratory"/>
            <person name="Hensen N."/>
            <person name="Bonometti L."/>
            <person name="Westerberg I."/>
            <person name="Brannstrom I.O."/>
            <person name="Guillou S."/>
            <person name="Cros-Aarteil S."/>
            <person name="Calhoun S."/>
            <person name="Haridas S."/>
            <person name="Kuo A."/>
            <person name="Mondo S."/>
            <person name="Pangilinan J."/>
            <person name="Riley R."/>
            <person name="LaButti K."/>
            <person name="Andreopoulos B."/>
            <person name="Lipzen A."/>
            <person name="Chen C."/>
            <person name="Yanf M."/>
            <person name="Daum C."/>
            <person name="Ng V."/>
            <person name="Clum A."/>
            <person name="Steindorff A."/>
            <person name="Ohm R."/>
            <person name="Martin F."/>
            <person name="Silar P."/>
            <person name="Natvig D."/>
            <person name="Lalanne C."/>
            <person name="Gautier V."/>
            <person name="Ament-velasquez S.L."/>
            <person name="Kruys A."/>
            <person name="Hutchinson M.I."/>
            <person name="Powell A.J."/>
            <person name="Barry K."/>
            <person name="Miller A.N."/>
            <person name="Grigoriev I.V."/>
            <person name="Debuchy R."/>
            <person name="Gladieux P."/>
            <person name="Thoren M.H."/>
            <person name="Johannesson H."/>
        </authorList>
    </citation>
    <scope>NUCLEOTIDE SEQUENCE</scope>
    <source>
        <strain evidence="7">SMH3391-2</strain>
    </source>
</reference>
<protein>
    <submittedName>
        <fullName evidence="7">Marvel domain-containing protein</fullName>
    </submittedName>
</protein>
<dbReference type="Pfam" id="PF01284">
    <property type="entry name" value="MARVEL"/>
    <property type="match status" value="1"/>
</dbReference>
<feature type="transmembrane region" description="Helical" evidence="5">
    <location>
        <begin position="155"/>
        <end position="173"/>
    </location>
</feature>
<evidence type="ECO:0000256" key="1">
    <source>
        <dbReference type="ARBA" id="ARBA00004141"/>
    </source>
</evidence>
<dbReference type="GO" id="GO:0072659">
    <property type="term" value="P:protein localization to plasma membrane"/>
    <property type="evidence" value="ECO:0007669"/>
    <property type="project" value="TreeGrafter"/>
</dbReference>
<comment type="subcellular location">
    <subcellularLocation>
        <location evidence="1">Membrane</location>
        <topology evidence="1">Multi-pass membrane protein</topology>
    </subcellularLocation>
</comment>
<evidence type="ECO:0000313" key="7">
    <source>
        <dbReference type="EMBL" id="KAK0637092.1"/>
    </source>
</evidence>
<dbReference type="AlphaFoldDB" id="A0AA39XPN3"/>
<keyword evidence="4 5" id="KW-0472">Membrane</keyword>
<dbReference type="GO" id="GO:0070941">
    <property type="term" value="P:eisosome assembly"/>
    <property type="evidence" value="ECO:0007669"/>
    <property type="project" value="TreeGrafter"/>
</dbReference>
<evidence type="ECO:0000313" key="8">
    <source>
        <dbReference type="Proteomes" id="UP001174934"/>
    </source>
</evidence>
<gene>
    <name evidence="7" type="ORF">B0T17DRAFT_97939</name>
</gene>
<dbReference type="InterPro" id="IPR008253">
    <property type="entry name" value="Marvel"/>
</dbReference>
<keyword evidence="2 5" id="KW-0812">Transmembrane</keyword>
<feature type="domain" description="MARVEL" evidence="6">
    <location>
        <begin position="6"/>
        <end position="168"/>
    </location>
</feature>
<dbReference type="PANTHER" id="PTHR28165">
    <property type="entry name" value="NON-CLASSICAL EXPORT PROTEIN 2-RELATED"/>
    <property type="match status" value="1"/>
</dbReference>
<name>A0AA39XPN3_9PEZI</name>
<dbReference type="Proteomes" id="UP001174934">
    <property type="component" value="Unassembled WGS sequence"/>
</dbReference>
<dbReference type="PANTHER" id="PTHR28165:SF2">
    <property type="entry name" value="MARVEL DOMAIN-CONTAINING PROTEIN"/>
    <property type="match status" value="1"/>
</dbReference>
<dbReference type="EMBL" id="JAULSR010000001">
    <property type="protein sequence ID" value="KAK0637092.1"/>
    <property type="molecule type" value="Genomic_DNA"/>
</dbReference>
<dbReference type="GO" id="GO:0005886">
    <property type="term" value="C:plasma membrane"/>
    <property type="evidence" value="ECO:0007669"/>
    <property type="project" value="TreeGrafter"/>
</dbReference>
<keyword evidence="8" id="KW-1185">Reference proteome</keyword>
<feature type="transmembrane region" description="Helical" evidence="5">
    <location>
        <begin position="73"/>
        <end position="92"/>
    </location>
</feature>